<dbReference type="InterPro" id="IPR027451">
    <property type="entry name" value="EmbABC_dom1"/>
</dbReference>
<keyword evidence="17" id="KW-1185">Reference proteome</keyword>
<feature type="transmembrane region" description="Helical" evidence="12">
    <location>
        <begin position="663"/>
        <end position="683"/>
    </location>
</feature>
<feature type="transmembrane region" description="Helical" evidence="12">
    <location>
        <begin position="433"/>
        <end position="462"/>
    </location>
</feature>
<evidence type="ECO:0000256" key="1">
    <source>
        <dbReference type="ARBA" id="ARBA00003001"/>
    </source>
</evidence>
<feature type="domain" description="Arabinosyltransferas concanavalin like" evidence="15">
    <location>
        <begin position="60"/>
        <end position="216"/>
    </location>
</feature>
<dbReference type="InterPro" id="IPR040920">
    <property type="entry name" value="Arabino_trans_N"/>
</dbReference>
<gene>
    <name evidence="16" type="ORF">SAMN05660662_2189</name>
</gene>
<organism evidence="16 17">
    <name type="scientific">Blastococcus aurantiacus</name>
    <dbReference type="NCBI Taxonomy" id="1550231"/>
    <lineage>
        <taxon>Bacteria</taxon>
        <taxon>Bacillati</taxon>
        <taxon>Actinomycetota</taxon>
        <taxon>Actinomycetes</taxon>
        <taxon>Geodermatophilales</taxon>
        <taxon>Geodermatophilaceae</taxon>
        <taxon>Blastococcus</taxon>
    </lineage>
</organism>
<feature type="domain" description="Arabinofuranosyltransferase central" evidence="13">
    <location>
        <begin position="221"/>
        <end position="656"/>
    </location>
</feature>
<feature type="transmembrane region" description="Helical" evidence="12">
    <location>
        <begin position="353"/>
        <end position="370"/>
    </location>
</feature>
<dbReference type="GO" id="GO:0071555">
    <property type="term" value="P:cell wall organization"/>
    <property type="evidence" value="ECO:0007669"/>
    <property type="project" value="UniProtKB-KW"/>
</dbReference>
<dbReference type="GO" id="GO:0071766">
    <property type="term" value="P:Actinobacterium-type cell wall biogenesis"/>
    <property type="evidence" value="ECO:0007669"/>
    <property type="project" value="InterPro"/>
</dbReference>
<dbReference type="GO" id="GO:0005886">
    <property type="term" value="C:plasma membrane"/>
    <property type="evidence" value="ECO:0007669"/>
    <property type="project" value="UniProtKB-SubCell"/>
</dbReference>
<evidence type="ECO:0000256" key="8">
    <source>
        <dbReference type="ARBA" id="ARBA00022989"/>
    </source>
</evidence>
<feature type="transmembrane region" description="Helical" evidence="12">
    <location>
        <begin position="624"/>
        <end position="643"/>
    </location>
</feature>
<reference evidence="17" key="1">
    <citation type="submission" date="2016-10" db="EMBL/GenBank/DDBJ databases">
        <authorList>
            <person name="Varghese N."/>
            <person name="Submissions S."/>
        </authorList>
    </citation>
    <scope>NUCLEOTIDE SEQUENCE [LARGE SCALE GENOMIC DNA]</scope>
    <source>
        <strain evidence="17">DSM 44268</strain>
    </source>
</reference>
<evidence type="ECO:0000256" key="5">
    <source>
        <dbReference type="ARBA" id="ARBA00022676"/>
    </source>
</evidence>
<dbReference type="Pfam" id="PF14896">
    <property type="entry name" value="Arabino_trans_C"/>
    <property type="match status" value="1"/>
</dbReference>
<feature type="transmembrane region" description="Helical" evidence="12">
    <location>
        <begin position="282"/>
        <end position="301"/>
    </location>
</feature>
<protein>
    <submittedName>
        <fullName evidence="16">Arabinosyltransferase C</fullName>
    </submittedName>
</protein>
<keyword evidence="10" id="KW-0961">Cell wall biogenesis/degradation</keyword>
<keyword evidence="9 12" id="KW-0472">Membrane</keyword>
<comment type="similarity">
    <text evidence="3">Belongs to the emb family.</text>
</comment>
<evidence type="ECO:0000313" key="16">
    <source>
        <dbReference type="EMBL" id="SDF42972.1"/>
    </source>
</evidence>
<comment type="subcellular location">
    <subcellularLocation>
        <location evidence="2">Cell membrane</location>
        <topology evidence="2">Multi-pass membrane protein</topology>
    </subcellularLocation>
</comment>
<evidence type="ECO:0000259" key="13">
    <source>
        <dbReference type="Pfam" id="PF04602"/>
    </source>
</evidence>
<evidence type="ECO:0000256" key="12">
    <source>
        <dbReference type="SAM" id="Phobius"/>
    </source>
</evidence>
<dbReference type="STRING" id="1550231.SAMN05660662_2189"/>
<keyword evidence="6 16" id="KW-0808">Transferase</keyword>
<feature type="transmembrane region" description="Helical" evidence="12">
    <location>
        <begin position="573"/>
        <end position="592"/>
    </location>
</feature>
<feature type="transmembrane region" description="Helical" evidence="12">
    <location>
        <begin position="37"/>
        <end position="55"/>
    </location>
</feature>
<evidence type="ECO:0000256" key="3">
    <source>
        <dbReference type="ARBA" id="ARBA00008195"/>
    </source>
</evidence>
<sequence>MTADSPATPRTGATAAPSGDATSRTASTGNARRWRRAGWALALLTLVLAVALPLAPVSVDTPEVQWPLDPADPQPTTALFMPYRPIDITATAPCATVRELAGQQDEGTSAVLLATALPDSTRGNERALSITVGPDAVRIVSSGAELWQGPVPTQEDCALVVRADQDGTRALLENAGEEPEVLADDPGAKVPEVTAFTTDVAPGAGPSPTVVAHPDARFQTSPTAGKLVLVALHVLAVLACLWMLWRASPPAVRGRDRTVDTEGTERPPLTYETVRWGRAMGLLADVGVVATLVAWTAIGFLNTDDYYYSLEARTLDNAGFVGNQFRFFNVPEVPFVLLQTLMAPLTELSTQPVVLRLPSLLAGLLVWWLLTRQLIPLLVDRPHPALRLVAGVALLAWWLPWNIGARPEFLVTLAWAVTATLALQAIRQERAWLIGLAAAVAGTAVTITASGLACVATLLILLPRMWPTLRRSALGEWGTLALVTACASLPATVVFSDATLATAITALRVHQEVGPAESWDMEVMRYWYLTLGPDENMRTFAKQLIVVLTIVVVVAVSISLLRTTRPRGGRTSWLVPALGFLIAVVALVPSPTKWTHHFGALAAPGALALTVAVALLVRRRPDRWASLGILGAVAFTAALAFHAGNQQVESSAYGVTPVLPDVLGNPVLWLGTGLLFAAAAWYVRRRIGSTGRQPWPEAAVGTLAAALVLSVAVQTASAALATWRYKDTFSIAGNAVSAFTGGEDCGFADHAVALTDPVELRALPAADAAAEGSPDGDFPGAEGSAGALAPEGVRRWSTWTDEPTAGPTTITTPWLEIGDLTERDVLALSVTGALDDGTEVSVEFGAAGDGAEPAVLQAVEVEFEDDEDYEGSWEQERLGSTTHLPAGATLVRVQAVDRNFSGGGWLGVTDPYRVDGTPLRELFEGQDVVLDWPVGFTLPCVDPPRIADGMVPPVEWIMLSEKYADAPELLVIDERGGSYSTMTEVADATTYPGFSPGVGPEYTEWGRLIRYDRELPADAYRLVEDERVIAGWGWWPGAGEGPVPDGEKPDS</sequence>
<evidence type="ECO:0000313" key="17">
    <source>
        <dbReference type="Proteomes" id="UP000199406"/>
    </source>
</evidence>
<evidence type="ECO:0000256" key="11">
    <source>
        <dbReference type="SAM" id="MobiDB-lite"/>
    </source>
</evidence>
<accession>A0A1G7L0B5</accession>
<dbReference type="RefSeq" id="WP_176946335.1">
    <property type="nucleotide sequence ID" value="NZ_FNBT01000003.1"/>
</dbReference>
<keyword evidence="8 12" id="KW-1133">Transmembrane helix</keyword>
<keyword evidence="7 12" id="KW-0812">Transmembrane</keyword>
<feature type="domain" description="Arabinosyltransferase C-terminal" evidence="14">
    <location>
        <begin position="805"/>
        <end position="1035"/>
    </location>
</feature>
<dbReference type="Gene3D" id="2.60.120.610">
    <property type="entry name" value="arabinofuranosyltransferase like domain"/>
    <property type="match status" value="1"/>
</dbReference>
<feature type="transmembrane region" description="Helical" evidence="12">
    <location>
        <begin position="227"/>
        <end position="245"/>
    </location>
</feature>
<feature type="region of interest" description="Disordered" evidence="11">
    <location>
        <begin position="1"/>
        <end position="30"/>
    </location>
</feature>
<dbReference type="InterPro" id="IPR042486">
    <property type="entry name" value="Arabino_trans_C_2"/>
</dbReference>
<evidence type="ECO:0000259" key="15">
    <source>
        <dbReference type="Pfam" id="PF17689"/>
    </source>
</evidence>
<keyword evidence="5" id="KW-0328">Glycosyltransferase</keyword>
<keyword evidence="4" id="KW-1003">Cell membrane</keyword>
<evidence type="ECO:0000256" key="6">
    <source>
        <dbReference type="ARBA" id="ARBA00022679"/>
    </source>
</evidence>
<evidence type="ECO:0000256" key="10">
    <source>
        <dbReference type="ARBA" id="ARBA00023316"/>
    </source>
</evidence>
<dbReference type="GO" id="GO:0052636">
    <property type="term" value="F:arabinosyltransferase activity"/>
    <property type="evidence" value="ECO:0007669"/>
    <property type="project" value="InterPro"/>
</dbReference>
<feature type="transmembrane region" description="Helical" evidence="12">
    <location>
        <begin position="598"/>
        <end position="617"/>
    </location>
</feature>
<name>A0A1G7L0B5_9ACTN</name>
<dbReference type="Pfam" id="PF04602">
    <property type="entry name" value="Arabinose_trans"/>
    <property type="match status" value="1"/>
</dbReference>
<dbReference type="InterPro" id="IPR032731">
    <property type="entry name" value="Arabino_trans_C"/>
</dbReference>
<evidence type="ECO:0000256" key="9">
    <source>
        <dbReference type="ARBA" id="ARBA00023136"/>
    </source>
</evidence>
<evidence type="ECO:0000259" key="14">
    <source>
        <dbReference type="Pfam" id="PF14896"/>
    </source>
</evidence>
<evidence type="ECO:0000256" key="4">
    <source>
        <dbReference type="ARBA" id="ARBA00022475"/>
    </source>
</evidence>
<proteinExistence type="inferred from homology"/>
<dbReference type="EMBL" id="FNBT01000003">
    <property type="protein sequence ID" value="SDF42972.1"/>
    <property type="molecule type" value="Genomic_DNA"/>
</dbReference>
<evidence type="ECO:0000256" key="2">
    <source>
        <dbReference type="ARBA" id="ARBA00004651"/>
    </source>
</evidence>
<feature type="compositionally biased region" description="Low complexity" evidence="11">
    <location>
        <begin position="1"/>
        <end position="17"/>
    </location>
</feature>
<dbReference type="Gene3D" id="2.60.120.940">
    <property type="entry name" value="EmbC, C-terminal domain, subdomain 2"/>
    <property type="match status" value="1"/>
</dbReference>
<dbReference type="Pfam" id="PF17689">
    <property type="entry name" value="Arabino_trans_N"/>
    <property type="match status" value="1"/>
</dbReference>
<dbReference type="InterPro" id="IPR007680">
    <property type="entry name" value="Arabino_trans_central"/>
</dbReference>
<feature type="transmembrane region" description="Helical" evidence="12">
    <location>
        <begin position="540"/>
        <end position="561"/>
    </location>
</feature>
<dbReference type="AlphaFoldDB" id="A0A1G7L0B5"/>
<evidence type="ECO:0000256" key="7">
    <source>
        <dbReference type="ARBA" id="ARBA00022692"/>
    </source>
</evidence>
<dbReference type="Proteomes" id="UP000199406">
    <property type="component" value="Unassembled WGS sequence"/>
</dbReference>
<comment type="function">
    <text evidence="1">Arabinosyl transferase responsible for the polymerization of arabinose into the arabinan of arabinogalactan.</text>
</comment>
<feature type="region of interest" description="Disordered" evidence="11">
    <location>
        <begin position="767"/>
        <end position="787"/>
    </location>
</feature>
<feature type="transmembrane region" description="Helical" evidence="12">
    <location>
        <begin position="385"/>
        <end position="403"/>
    </location>
</feature>